<feature type="region of interest" description="Disordered" evidence="4">
    <location>
        <begin position="486"/>
        <end position="577"/>
    </location>
</feature>
<dbReference type="GO" id="GO:0006508">
    <property type="term" value="P:proteolysis"/>
    <property type="evidence" value="ECO:0007669"/>
    <property type="project" value="UniProtKB-KW"/>
</dbReference>
<evidence type="ECO:0000313" key="7">
    <source>
        <dbReference type="Proteomes" id="UP001142393"/>
    </source>
</evidence>
<reference evidence="6 7" key="1">
    <citation type="journal article" date="2023" name="Proc. Natl. Acad. Sci. U.S.A.">
        <title>A global phylogenomic analysis of the shiitake genus Lentinula.</title>
        <authorList>
            <person name="Sierra-Patev S."/>
            <person name="Min B."/>
            <person name="Naranjo-Ortiz M."/>
            <person name="Looney B."/>
            <person name="Konkel Z."/>
            <person name="Slot J.C."/>
            <person name="Sakamoto Y."/>
            <person name="Steenwyk J.L."/>
            <person name="Rokas A."/>
            <person name="Carro J."/>
            <person name="Camarero S."/>
            <person name="Ferreira P."/>
            <person name="Molpeceres G."/>
            <person name="Ruiz-Duenas F.J."/>
            <person name="Serrano A."/>
            <person name="Henrissat B."/>
            <person name="Drula E."/>
            <person name="Hughes K.W."/>
            <person name="Mata J.L."/>
            <person name="Ishikawa N.K."/>
            <person name="Vargas-Isla R."/>
            <person name="Ushijima S."/>
            <person name="Smith C.A."/>
            <person name="Donoghue J."/>
            <person name="Ahrendt S."/>
            <person name="Andreopoulos W."/>
            <person name="He G."/>
            <person name="LaButti K."/>
            <person name="Lipzen A."/>
            <person name="Ng V."/>
            <person name="Riley R."/>
            <person name="Sandor L."/>
            <person name="Barry K."/>
            <person name="Martinez A.T."/>
            <person name="Xiao Y."/>
            <person name="Gibbons J.G."/>
            <person name="Terashima K."/>
            <person name="Grigoriev I.V."/>
            <person name="Hibbett D."/>
        </authorList>
    </citation>
    <scope>NUCLEOTIDE SEQUENCE [LARGE SCALE GENOMIC DNA]</scope>
    <source>
        <strain evidence="6 7">TFB7810</strain>
    </source>
</reference>
<keyword evidence="3" id="KW-0378">Hydrolase</keyword>
<accession>A0A9W8U0Z9</accession>
<feature type="compositionally biased region" description="Basic and acidic residues" evidence="4">
    <location>
        <begin position="486"/>
        <end position="518"/>
    </location>
</feature>
<evidence type="ECO:0000259" key="5">
    <source>
        <dbReference type="PROSITE" id="PS50600"/>
    </source>
</evidence>
<keyword evidence="7" id="KW-1185">Reference proteome</keyword>
<gene>
    <name evidence="6" type="ORF">DFH05DRAFT_1588870</name>
</gene>
<dbReference type="AlphaFoldDB" id="A0A9W8U0Z9"/>
<evidence type="ECO:0000256" key="3">
    <source>
        <dbReference type="ARBA" id="ARBA00022801"/>
    </source>
</evidence>
<dbReference type="Gene3D" id="3.40.395.10">
    <property type="entry name" value="Adenoviral Proteinase, Chain A"/>
    <property type="match status" value="1"/>
</dbReference>
<proteinExistence type="inferred from homology"/>
<feature type="domain" description="Ubiquitin-like protease family profile" evidence="5">
    <location>
        <begin position="172"/>
        <end position="370"/>
    </location>
</feature>
<evidence type="ECO:0000256" key="2">
    <source>
        <dbReference type="ARBA" id="ARBA00022670"/>
    </source>
</evidence>
<dbReference type="SUPFAM" id="SSF54001">
    <property type="entry name" value="Cysteine proteinases"/>
    <property type="match status" value="1"/>
</dbReference>
<name>A0A9W8U0Z9_9AGAR</name>
<comment type="similarity">
    <text evidence="1">Belongs to the peptidase C48 family.</text>
</comment>
<dbReference type="Proteomes" id="UP001142393">
    <property type="component" value="Unassembled WGS sequence"/>
</dbReference>
<feature type="compositionally biased region" description="Basic and acidic residues" evidence="4">
    <location>
        <begin position="556"/>
        <end position="569"/>
    </location>
</feature>
<evidence type="ECO:0000313" key="6">
    <source>
        <dbReference type="EMBL" id="KAJ3748481.1"/>
    </source>
</evidence>
<sequence length="632" mass="72782">MSMQCLHLWSSATEEDRELAKKNFTIPQNAQVALFPDPRATLWDMLKFLPPKISSSHSESLDVTHFFSQQCPSTETLEIPQKLRCLPLPDTTTIHRLNAISHEHWLKGVRSVRYAHVSNVEMNFPCWILSYWTTMLLHVSHIHRPWVQNHDWLDKLRKCPDKEVRDEAQATFQLLAKVRWTAPKSGFSDKLPIHSLWRTLGMHWMSSTVVDNALEVLWNDINDKCHLDPNFVVAMTDVVEKLVTLFGGKNEDHDGYLKSKWLQSIGRQVFEDGKTMVTVTHLGKLPPQRGGTGLDHWVPLAINGLDRIFFYGDSLRRKETPTLPPTLLKTLNAWKGIHTSHAFSQKVIPVSPQDNDFSCGPCAINAIEHLVRPETAAIAEPRYIVNIRMQIIRGIIHRVITTKVYHDPRTSSVDFGIASNTELTYQANSSPGTPGPSALRSFALEHTPKPDRHSLDDFLVPMTKEELTAATKHEFEILAVRTKKREEKANKEEHEKKLQKHEMGRIRQQKFRDRRQTQRIESGWTDQRGKKRKLRDYDDDDEENDLAEASCPHRLLKQDIRDQKRNEHTHGRKPTKIQKPAQRMNWFQPLIWAQIELAAKKSGKPWKPVNIMTVTKQSNPTLFKTLTSQVVG</sequence>
<dbReference type="EMBL" id="JANVFU010000002">
    <property type="protein sequence ID" value="KAJ3748481.1"/>
    <property type="molecule type" value="Genomic_DNA"/>
</dbReference>
<feature type="compositionally biased region" description="Acidic residues" evidence="4">
    <location>
        <begin position="537"/>
        <end position="546"/>
    </location>
</feature>
<comment type="caution">
    <text evidence="6">The sequence shown here is derived from an EMBL/GenBank/DDBJ whole genome shotgun (WGS) entry which is preliminary data.</text>
</comment>
<protein>
    <recommendedName>
        <fullName evidence="5">Ubiquitin-like protease family profile domain-containing protein</fullName>
    </recommendedName>
</protein>
<organism evidence="6 7">
    <name type="scientific">Lentinula detonsa</name>
    <dbReference type="NCBI Taxonomy" id="2804962"/>
    <lineage>
        <taxon>Eukaryota</taxon>
        <taxon>Fungi</taxon>
        <taxon>Dikarya</taxon>
        <taxon>Basidiomycota</taxon>
        <taxon>Agaricomycotina</taxon>
        <taxon>Agaricomycetes</taxon>
        <taxon>Agaricomycetidae</taxon>
        <taxon>Agaricales</taxon>
        <taxon>Marasmiineae</taxon>
        <taxon>Omphalotaceae</taxon>
        <taxon>Lentinula</taxon>
    </lineage>
</organism>
<dbReference type="InterPro" id="IPR038765">
    <property type="entry name" value="Papain-like_cys_pep_sf"/>
</dbReference>
<dbReference type="GO" id="GO:0008234">
    <property type="term" value="F:cysteine-type peptidase activity"/>
    <property type="evidence" value="ECO:0007669"/>
    <property type="project" value="InterPro"/>
</dbReference>
<dbReference type="InterPro" id="IPR003653">
    <property type="entry name" value="Peptidase_C48_C"/>
</dbReference>
<evidence type="ECO:0000256" key="1">
    <source>
        <dbReference type="ARBA" id="ARBA00005234"/>
    </source>
</evidence>
<keyword evidence="2" id="KW-0645">Protease</keyword>
<dbReference type="GO" id="GO:0019783">
    <property type="term" value="F:ubiquitin-like protein peptidase activity"/>
    <property type="evidence" value="ECO:0007669"/>
    <property type="project" value="UniProtKB-ARBA"/>
</dbReference>
<dbReference type="PROSITE" id="PS50600">
    <property type="entry name" value="ULP_PROTEASE"/>
    <property type="match status" value="1"/>
</dbReference>
<evidence type="ECO:0000256" key="4">
    <source>
        <dbReference type="SAM" id="MobiDB-lite"/>
    </source>
</evidence>